<evidence type="ECO:0000256" key="1">
    <source>
        <dbReference type="SAM" id="Phobius"/>
    </source>
</evidence>
<accession>A0A419DAD5</accession>
<proteinExistence type="predicted"/>
<dbReference type="InterPro" id="IPR018702">
    <property type="entry name" value="DUF2207"/>
</dbReference>
<feature type="transmembrane region" description="Helical" evidence="1">
    <location>
        <begin position="414"/>
        <end position="432"/>
    </location>
</feature>
<dbReference type="Pfam" id="PF09972">
    <property type="entry name" value="DUF2207"/>
    <property type="match status" value="1"/>
</dbReference>
<keyword evidence="1" id="KW-0472">Membrane</keyword>
<comment type="caution">
    <text evidence="4">The sequence shown here is derived from an EMBL/GenBank/DDBJ whole genome shotgun (WGS) entry which is preliminary data.</text>
</comment>
<dbReference type="Proteomes" id="UP000285655">
    <property type="component" value="Unassembled WGS sequence"/>
</dbReference>
<protein>
    <submittedName>
        <fullName evidence="4">DUF2207 domain-containing protein</fullName>
    </submittedName>
</protein>
<feature type="transmembrane region" description="Helical" evidence="1">
    <location>
        <begin position="256"/>
        <end position="277"/>
    </location>
</feature>
<evidence type="ECO:0000313" key="4">
    <source>
        <dbReference type="EMBL" id="RJO60067.1"/>
    </source>
</evidence>
<evidence type="ECO:0000259" key="2">
    <source>
        <dbReference type="Pfam" id="PF09972"/>
    </source>
</evidence>
<sequence length="580" mass="64096">MRRALITFLITFLFIPFLSFAESEEIIRNFHSDITIHSDATFQVDEKIRYDFGSNQKHGIFRYIPFRYKTKEGKTRLTPITNISVQDERGSSYKFVKSVNNDFLELKIGDADKYVTGQKTYIISYKVEGAINHLDTHDELYWNVTGSDWPVMIEKASATVTLPDAVKREDFSISCYVGFLGSNEECESGYPALLREESANENSAVPELKTSADFKSKRPLSIGEGITIAAGFPKGIVVQKDYIYEVPFLSTLLGKVWLAGNILVPLIFLIGIVIWWMKKGRDPRGRGTIIVQYDAPDGVDPIAVGTLMDQKVDKKDISAGIIDLAVKGYLKIKRLDGKGIFKTKDYELTKIKGTGGLSDYETKIMDALFKDDEVVKLKDLSTSFAQDIKEAQKMVYKALVDKGYFSKNPQTIRTIYLVVGFLLLVGGIAGVMFVPGVIAIGAIIIFFSFFMPARTLKGVYAREHILGLKEYLSIAEKDRIKFHNAPEKNPETFEKFLPYAMALGVEKEWAKQFEGIFRENPTWYSDPSMRTFSAIAFTDSIGSFSSAAGAVSVPASSGGSGVGGGGFSGGGMGGGGGGSW</sequence>
<feature type="domain" description="Predicted membrane protein YciQ-like C-terminal" evidence="3">
    <location>
        <begin position="292"/>
        <end position="513"/>
    </location>
</feature>
<dbReference type="InterPro" id="IPR048389">
    <property type="entry name" value="YciQ-like_C"/>
</dbReference>
<evidence type="ECO:0000313" key="5">
    <source>
        <dbReference type="Proteomes" id="UP000285655"/>
    </source>
</evidence>
<evidence type="ECO:0000259" key="3">
    <source>
        <dbReference type="Pfam" id="PF20990"/>
    </source>
</evidence>
<dbReference type="EMBL" id="QZJW01000055">
    <property type="protein sequence ID" value="RJO60067.1"/>
    <property type="molecule type" value="Genomic_DNA"/>
</dbReference>
<gene>
    <name evidence="4" type="ORF">C4544_06925</name>
</gene>
<keyword evidence="1" id="KW-0812">Transmembrane</keyword>
<keyword evidence="1" id="KW-1133">Transmembrane helix</keyword>
<organism evidence="4 5">
    <name type="scientific">candidate division WS5 bacterium</name>
    <dbReference type="NCBI Taxonomy" id="2093353"/>
    <lineage>
        <taxon>Bacteria</taxon>
        <taxon>candidate division WS5</taxon>
    </lineage>
</organism>
<dbReference type="Pfam" id="PF20990">
    <property type="entry name" value="DUF2207_C"/>
    <property type="match status" value="1"/>
</dbReference>
<feature type="domain" description="DUF2207" evidence="2">
    <location>
        <begin position="27"/>
        <end position="171"/>
    </location>
</feature>
<name>A0A419DAD5_9BACT</name>
<reference evidence="4 5" key="1">
    <citation type="journal article" date="2017" name="ISME J.">
        <title>Energy and carbon metabolisms in a deep terrestrial subsurface fluid microbial community.</title>
        <authorList>
            <person name="Momper L."/>
            <person name="Jungbluth S.P."/>
            <person name="Lee M.D."/>
            <person name="Amend J.P."/>
        </authorList>
    </citation>
    <scope>NUCLEOTIDE SEQUENCE [LARGE SCALE GENOMIC DNA]</scope>
    <source>
        <strain evidence="4">SURF_29</strain>
    </source>
</reference>
<dbReference type="AlphaFoldDB" id="A0A419DAD5"/>